<proteinExistence type="predicted"/>
<reference evidence="2" key="1">
    <citation type="journal article" date="2016" name="Genome Announc.">
        <title>Genome sequence of Ustilaginoidea virens IPU010, a rice pathogenic fungus causing false smut.</title>
        <authorList>
            <person name="Kumagai T."/>
            <person name="Ishii T."/>
            <person name="Terai G."/>
            <person name="Umemura M."/>
            <person name="Machida M."/>
            <person name="Asai K."/>
        </authorList>
    </citation>
    <scope>NUCLEOTIDE SEQUENCE [LARGE SCALE GENOMIC DNA]</scope>
    <source>
        <strain evidence="2">IPU010</strain>
    </source>
</reference>
<accession>A0A1B5L8E4</accession>
<comment type="caution">
    <text evidence="1">The sequence shown here is derived from an EMBL/GenBank/DDBJ whole genome shotgun (WGS) entry which is preliminary data.</text>
</comment>
<dbReference type="EMBL" id="BBTG02000091">
    <property type="protein sequence ID" value="GAO19981.1"/>
    <property type="molecule type" value="Genomic_DNA"/>
</dbReference>
<name>A0A1B5L8E4_USTVR</name>
<evidence type="ECO:0000313" key="2">
    <source>
        <dbReference type="Proteomes" id="UP000054053"/>
    </source>
</evidence>
<dbReference type="AlphaFoldDB" id="A0A1B5L8E4"/>
<sequence length="101" mass="9708">MNGIPSAAKAGSLAATGIAGAAAVAAAGAVAAAAGTVVDIARVSMASAEQLPSESSVVGFVLQRTPYTAVEEVGMTEAYPRDGIALESQCIAAAMAAAQGQ</sequence>
<gene>
    <name evidence="1" type="ORF">UVI_02063720</name>
</gene>
<protein>
    <submittedName>
        <fullName evidence="1">Uncharacterized protein</fullName>
    </submittedName>
</protein>
<organism evidence="1 2">
    <name type="scientific">Ustilaginoidea virens</name>
    <name type="common">Rice false smut fungus</name>
    <name type="synonym">Villosiclava virens</name>
    <dbReference type="NCBI Taxonomy" id="1159556"/>
    <lineage>
        <taxon>Eukaryota</taxon>
        <taxon>Fungi</taxon>
        <taxon>Dikarya</taxon>
        <taxon>Ascomycota</taxon>
        <taxon>Pezizomycotina</taxon>
        <taxon>Sordariomycetes</taxon>
        <taxon>Hypocreomycetidae</taxon>
        <taxon>Hypocreales</taxon>
        <taxon>Clavicipitaceae</taxon>
        <taxon>Ustilaginoidea</taxon>
    </lineage>
</organism>
<dbReference type="Proteomes" id="UP000054053">
    <property type="component" value="Unassembled WGS sequence"/>
</dbReference>
<evidence type="ECO:0000313" key="1">
    <source>
        <dbReference type="EMBL" id="GAO19981.1"/>
    </source>
</evidence>